<organism evidence="6 7">
    <name type="scientific">Hyalella azteca</name>
    <name type="common">Amphipod</name>
    <dbReference type="NCBI Taxonomy" id="294128"/>
    <lineage>
        <taxon>Eukaryota</taxon>
        <taxon>Metazoa</taxon>
        <taxon>Ecdysozoa</taxon>
        <taxon>Arthropoda</taxon>
        <taxon>Crustacea</taxon>
        <taxon>Multicrustacea</taxon>
        <taxon>Malacostraca</taxon>
        <taxon>Eumalacostraca</taxon>
        <taxon>Peracarida</taxon>
        <taxon>Amphipoda</taxon>
        <taxon>Senticaudata</taxon>
        <taxon>Talitrida</taxon>
        <taxon>Talitroidea</taxon>
        <taxon>Hyalellidae</taxon>
        <taxon>Hyalella</taxon>
    </lineage>
</organism>
<feature type="region of interest" description="Disordered" evidence="5">
    <location>
        <begin position="323"/>
        <end position="407"/>
    </location>
</feature>
<evidence type="ECO:0000256" key="3">
    <source>
        <dbReference type="ARBA" id="ARBA00022777"/>
    </source>
</evidence>
<dbReference type="InterPro" id="IPR038286">
    <property type="entry name" value="IPK_sf"/>
</dbReference>
<evidence type="ECO:0000313" key="6">
    <source>
        <dbReference type="Proteomes" id="UP000694843"/>
    </source>
</evidence>
<dbReference type="Proteomes" id="UP000694843">
    <property type="component" value="Unplaced"/>
</dbReference>
<dbReference type="OrthoDB" id="2573163at2759"/>
<proteinExistence type="inferred from homology"/>
<keyword evidence="2 4" id="KW-0808">Transferase</keyword>
<evidence type="ECO:0000256" key="4">
    <source>
        <dbReference type="RuleBase" id="RU363090"/>
    </source>
</evidence>
<feature type="compositionally biased region" description="Acidic residues" evidence="5">
    <location>
        <begin position="122"/>
        <end position="139"/>
    </location>
</feature>
<dbReference type="CTD" id="37465"/>
<sequence length="962" mass="104767">MTLGSMDPREGRAAQLVQLEPLIHQVSGHSSLWVLDDVTVCKPLIGREAKFYRTLPPQMRPFTPEFRGTLKVLVERTAEGVAVAALPPNAAERGYLSSRRTADLNRNKVGRVRSCNVELASEGEEVGGEMAEEEEDEDNNSLQPMIGPPLPRVMPAHNPWLKECHQRYLDKLKKKAENKVNVMECILLENLTHVYRVPNVLDLKMGTRQYGDDAPESKRRSQTRKAQHTTTPRLGVRLAGMQVYDRDAKCYVCKNKYVGRELTEDGFQQTLRHFLHNGRRFRGDIVDQIIAKLTELRRIVASLDSFRFFTSSLLILYDSYDTKGTPKSKEQSTNTAAKDKENTPICNKDKRDNRKNSRENSSHSRSLKRTNSSTSSDCSKNVATSGNSSLGRLPTKSESLAGNKSAENLQTNASISANLREVTADNVTTADKVSGDSRNYKSVVKSASDINQLLPLDPAPVNERNVFLEDEDLAIRRESLPLPHDTRMTTEPHEKLMESLSGSVSLRQGLINPDTSTAQSQQITSLSDGNDARVVEGNLYDSHQQKLAFKEEADTKTFACHLPNCQERPLARTNPSEHASVETTSLFTQQYEPSFTSTISDSIHNQPISQFCAAPTSHISELANTCKISDDHTMCDLTAQERHSAATGASCLCYSKVSSNLVPHSTCDDRNSNTNTTINSDVDSSSCSNSENVPMETIYEDATQQPKQATGSQCSDSSLKNALSHHPACMEVNSSPPNHSNLSRSNNNVCSQLSHSLGNAEQGPTSSVTTSLVAHLSASDVNFSMYNNNIATASASMDASVSTCTNKPAPELCINDIKSHTNSSDLIEVISEGSVPPQVVISSSSSAPAIETTSSPALCSESPTTTSSSSSSASVCCPLTAVRSSTTVSCLSATVSSSTNLSSSPSDSVSKTKVDIRLIDFAHATHKGMGDSTIYSGPDEGLMLGLKSLVNIFTEIKECYSK</sequence>
<dbReference type="Gene3D" id="3.30.470.160">
    <property type="entry name" value="Inositol polyphosphate kinase"/>
    <property type="match status" value="2"/>
</dbReference>
<keyword evidence="6" id="KW-1185">Reference proteome</keyword>
<dbReference type="AlphaFoldDB" id="A0A8B7NUQ7"/>
<feature type="region of interest" description="Disordered" evidence="5">
    <location>
        <begin position="664"/>
        <end position="691"/>
    </location>
</feature>
<dbReference type="Pfam" id="PF03770">
    <property type="entry name" value="IPK"/>
    <property type="match status" value="2"/>
</dbReference>
<dbReference type="EC" id="2.7.-.-" evidence="4"/>
<dbReference type="GeneID" id="108673397"/>
<dbReference type="InterPro" id="IPR005522">
    <property type="entry name" value="IPK"/>
</dbReference>
<gene>
    <name evidence="7" type="primary">LOC108673397</name>
</gene>
<feature type="region of interest" description="Disordered" evidence="5">
    <location>
        <begin position="122"/>
        <end position="141"/>
    </location>
</feature>
<feature type="compositionally biased region" description="Low complexity" evidence="5">
    <location>
        <begin position="679"/>
        <end position="691"/>
    </location>
</feature>
<protein>
    <recommendedName>
        <fullName evidence="4">Kinase</fullName>
        <ecNumber evidence="4">2.7.-.-</ecNumber>
    </recommendedName>
</protein>
<reference evidence="7" key="1">
    <citation type="submission" date="2025-08" db="UniProtKB">
        <authorList>
            <consortium name="RefSeq"/>
        </authorList>
    </citation>
    <scope>IDENTIFICATION</scope>
    <source>
        <tissue evidence="7">Whole organism</tissue>
    </source>
</reference>
<feature type="region of interest" description="Disordered" evidence="5">
    <location>
        <begin position="852"/>
        <end position="873"/>
    </location>
</feature>
<accession>A0A8B7NUQ7</accession>
<dbReference type="GO" id="GO:0005634">
    <property type="term" value="C:nucleus"/>
    <property type="evidence" value="ECO:0007669"/>
    <property type="project" value="TreeGrafter"/>
</dbReference>
<evidence type="ECO:0000256" key="5">
    <source>
        <dbReference type="SAM" id="MobiDB-lite"/>
    </source>
</evidence>
<feature type="compositionally biased region" description="Polar residues" evidence="5">
    <location>
        <begin position="369"/>
        <end position="407"/>
    </location>
</feature>
<dbReference type="GO" id="GO:0005737">
    <property type="term" value="C:cytoplasm"/>
    <property type="evidence" value="ECO:0007669"/>
    <property type="project" value="TreeGrafter"/>
</dbReference>
<comment type="similarity">
    <text evidence="1 4">Belongs to the inositol phosphokinase (IPK) family.</text>
</comment>
<dbReference type="PANTHER" id="PTHR12400">
    <property type="entry name" value="INOSITOL POLYPHOSPHATE KINASE"/>
    <property type="match status" value="1"/>
</dbReference>
<evidence type="ECO:0000313" key="7">
    <source>
        <dbReference type="RefSeq" id="XP_018016706.1"/>
    </source>
</evidence>
<evidence type="ECO:0000256" key="1">
    <source>
        <dbReference type="ARBA" id="ARBA00007374"/>
    </source>
</evidence>
<dbReference type="GO" id="GO:0000828">
    <property type="term" value="F:inositol hexakisphosphate kinase activity"/>
    <property type="evidence" value="ECO:0007669"/>
    <property type="project" value="TreeGrafter"/>
</dbReference>
<dbReference type="KEGG" id="hazt:108673397"/>
<keyword evidence="3 4" id="KW-0418">Kinase</keyword>
<feature type="compositionally biased region" description="Basic and acidic residues" evidence="5">
    <location>
        <begin position="337"/>
        <end position="362"/>
    </location>
</feature>
<name>A0A8B7NUQ7_HYAAZ</name>
<evidence type="ECO:0000256" key="2">
    <source>
        <dbReference type="ARBA" id="ARBA00022679"/>
    </source>
</evidence>
<dbReference type="RefSeq" id="XP_018016706.1">
    <property type="nucleotide sequence ID" value="XM_018161217.2"/>
</dbReference>
<dbReference type="GO" id="GO:0032958">
    <property type="term" value="P:inositol phosphate biosynthetic process"/>
    <property type="evidence" value="ECO:0007669"/>
    <property type="project" value="InterPro"/>
</dbReference>
<dbReference type="GO" id="GO:0046854">
    <property type="term" value="P:phosphatidylinositol phosphate biosynthetic process"/>
    <property type="evidence" value="ECO:0007669"/>
    <property type="project" value="TreeGrafter"/>
</dbReference>
<feature type="region of interest" description="Disordered" evidence="5">
    <location>
        <begin position="208"/>
        <end position="232"/>
    </location>
</feature>
<dbReference type="SUPFAM" id="SSF56104">
    <property type="entry name" value="SAICAR synthase-like"/>
    <property type="match status" value="2"/>
</dbReference>
<dbReference type="PANTHER" id="PTHR12400:SF21">
    <property type="entry name" value="KINASE"/>
    <property type="match status" value="1"/>
</dbReference>